<accession>A0A6J4P0W3</accession>
<proteinExistence type="predicted"/>
<name>A0A6J4P0W3_9ACTN</name>
<dbReference type="AlphaFoldDB" id="A0A6J4P0W3"/>
<sequence>MHLAQVLLVEARDECPYETLDSSAMPVRDAKRLRRWVPGIRQLVESV</sequence>
<gene>
    <name evidence="1" type="ORF">AVDCRST_MAG55-792</name>
</gene>
<protein>
    <submittedName>
        <fullName evidence="1">Uncharacterized protein</fullName>
    </submittedName>
</protein>
<dbReference type="EMBL" id="CADCUZ010000032">
    <property type="protein sequence ID" value="CAA9403073.1"/>
    <property type="molecule type" value="Genomic_DNA"/>
</dbReference>
<organism evidence="1">
    <name type="scientific">uncultured Rubrobacteraceae bacterium</name>
    <dbReference type="NCBI Taxonomy" id="349277"/>
    <lineage>
        <taxon>Bacteria</taxon>
        <taxon>Bacillati</taxon>
        <taxon>Actinomycetota</taxon>
        <taxon>Rubrobacteria</taxon>
        <taxon>Rubrobacterales</taxon>
        <taxon>Rubrobacteraceae</taxon>
        <taxon>environmental samples</taxon>
    </lineage>
</organism>
<reference evidence="1" key="1">
    <citation type="submission" date="2020-02" db="EMBL/GenBank/DDBJ databases">
        <authorList>
            <person name="Meier V. D."/>
        </authorList>
    </citation>
    <scope>NUCLEOTIDE SEQUENCE</scope>
    <source>
        <strain evidence="1">AVDCRST_MAG55</strain>
    </source>
</reference>
<evidence type="ECO:0000313" key="1">
    <source>
        <dbReference type="EMBL" id="CAA9403073.1"/>
    </source>
</evidence>